<keyword evidence="2" id="KW-1185">Reference proteome</keyword>
<protein>
    <submittedName>
        <fullName evidence="1">Uncharacterized protein</fullName>
    </submittedName>
</protein>
<reference evidence="1 2" key="1">
    <citation type="submission" date="2024-09" db="EMBL/GenBank/DDBJ databases">
        <title>Paenibacillus zeirhizospherea sp. nov., isolated from surface of the maize (Zea mays) roots in a horticulture field, Hungary.</title>
        <authorList>
            <person name="Marton D."/>
            <person name="Farkas M."/>
            <person name="Bedics A."/>
            <person name="Toth E."/>
            <person name="Tancsics A."/>
            <person name="Boka K."/>
            <person name="Maroti G."/>
            <person name="Kriszt B."/>
            <person name="Cserhati M."/>
        </authorList>
    </citation>
    <scope>NUCLEOTIDE SEQUENCE [LARGE SCALE GENOMIC DNA]</scope>
    <source>
        <strain evidence="1 2">KCTC 33519</strain>
    </source>
</reference>
<name>A0ABV5B063_9BACL</name>
<evidence type="ECO:0000313" key="2">
    <source>
        <dbReference type="Proteomes" id="UP001580346"/>
    </source>
</evidence>
<proteinExistence type="predicted"/>
<accession>A0ABV5B063</accession>
<evidence type="ECO:0000313" key="1">
    <source>
        <dbReference type="EMBL" id="MFB5269871.1"/>
    </source>
</evidence>
<feature type="non-terminal residue" evidence="1">
    <location>
        <position position="1"/>
    </location>
</feature>
<dbReference type="EMBL" id="JBHHMI010000043">
    <property type="protein sequence ID" value="MFB5269871.1"/>
    <property type="molecule type" value="Genomic_DNA"/>
</dbReference>
<gene>
    <name evidence="1" type="ORF">ACE41H_24250</name>
</gene>
<sequence length="80" mass="9650">EKIREQVRDIATGPQLDVKAHRIGSFEHFKSLPAEQQNEILRQCIKRIHYVRVMPKEIRKLPARSPEREAYLFHYTIEYF</sequence>
<dbReference type="Proteomes" id="UP001580346">
    <property type="component" value="Unassembled WGS sequence"/>
</dbReference>
<dbReference type="RefSeq" id="WP_375358140.1">
    <property type="nucleotide sequence ID" value="NZ_JBHHMI010000043.1"/>
</dbReference>
<organism evidence="1 2">
    <name type="scientific">Paenibacillus enshidis</name>
    <dbReference type="NCBI Taxonomy" id="1458439"/>
    <lineage>
        <taxon>Bacteria</taxon>
        <taxon>Bacillati</taxon>
        <taxon>Bacillota</taxon>
        <taxon>Bacilli</taxon>
        <taxon>Bacillales</taxon>
        <taxon>Paenibacillaceae</taxon>
        <taxon>Paenibacillus</taxon>
    </lineage>
</organism>
<comment type="caution">
    <text evidence="1">The sequence shown here is derived from an EMBL/GenBank/DDBJ whole genome shotgun (WGS) entry which is preliminary data.</text>
</comment>